<proteinExistence type="predicted"/>
<gene>
    <name evidence="2" type="ORF">FNA46_10375</name>
</gene>
<keyword evidence="1" id="KW-1133">Transmembrane helix</keyword>
<accession>A0A549TBA0</accession>
<feature type="transmembrane region" description="Helical" evidence="1">
    <location>
        <begin position="68"/>
        <end position="86"/>
    </location>
</feature>
<evidence type="ECO:0000313" key="2">
    <source>
        <dbReference type="EMBL" id="TRL39161.1"/>
    </source>
</evidence>
<feature type="transmembrane region" description="Helical" evidence="1">
    <location>
        <begin position="176"/>
        <end position="198"/>
    </location>
</feature>
<feature type="transmembrane region" description="Helical" evidence="1">
    <location>
        <begin position="287"/>
        <end position="305"/>
    </location>
</feature>
<feature type="transmembrane region" description="Helical" evidence="1">
    <location>
        <begin position="43"/>
        <end position="62"/>
    </location>
</feature>
<keyword evidence="3" id="KW-1185">Reference proteome</keyword>
<keyword evidence="1" id="KW-0812">Transmembrane</keyword>
<feature type="transmembrane region" description="Helical" evidence="1">
    <location>
        <begin position="413"/>
        <end position="435"/>
    </location>
</feature>
<keyword evidence="1" id="KW-0472">Membrane</keyword>
<feature type="transmembrane region" description="Helical" evidence="1">
    <location>
        <begin position="471"/>
        <end position="491"/>
    </location>
</feature>
<evidence type="ECO:0000256" key="1">
    <source>
        <dbReference type="SAM" id="Phobius"/>
    </source>
</evidence>
<dbReference type="EMBL" id="VJMG01000023">
    <property type="protein sequence ID" value="TRL39161.1"/>
    <property type="molecule type" value="Genomic_DNA"/>
</dbReference>
<sequence>MSTKDKSGLVARSATIAPAAHKSDKSVIPADEDMKTRLLRRTATVLFILSITITMLTHGAVYPIAAGLAAILMASSLALAYFAMGLPRATGGLFKTALACWVLVVFWCEFQGMPAPFGLAGHSAWTALAEMGIAADASVSPTPGVVRGGVVAISLPAMTLLCVLMLFRRDSAVERALWVFAVSGGCLAVFALFQYVAFPHSLMLGEKLHYLGNLTAPFVNRNTAATFYGVSLIALLSHFKGLQFQVIPGSSLFYNRSGWSARKALLWVLLTCASFGAVLATSSRGGVFATFVALLVMFAAATFFPPVPSQRAGFAGQPTSSVKARLLKVVAVLLILLLVASLFAGRVVLRAEIQGVDDSRFCVLPGILAAIHDGLPFGIGPGAFINVFPAYRDASCGMAGVWNMAHDVYLDGLLALGIPFLVVLVAMLAAISLLLRRGILHRKSRRLFVVGGIATCVLVAVHSLVDFSLQIPGFATWWLIYLGMVASISGGRKSSGEREN</sequence>
<feature type="transmembrane region" description="Helical" evidence="1">
    <location>
        <begin position="326"/>
        <end position="349"/>
    </location>
</feature>
<dbReference type="InterPro" id="IPR051533">
    <property type="entry name" value="WaaL-like"/>
</dbReference>
<reference evidence="2 3" key="1">
    <citation type="submission" date="2019-07" db="EMBL/GenBank/DDBJ databases">
        <title>Ln-dependent methylotrophs.</title>
        <authorList>
            <person name="Tani A."/>
        </authorList>
    </citation>
    <scope>NUCLEOTIDE SEQUENCE [LARGE SCALE GENOMIC DNA]</scope>
    <source>
        <strain evidence="2 3">SM12</strain>
    </source>
</reference>
<dbReference type="RefSeq" id="WP_143125122.1">
    <property type="nucleotide sequence ID" value="NZ_VJMG01000023.1"/>
</dbReference>
<feature type="transmembrane region" description="Helical" evidence="1">
    <location>
        <begin position="264"/>
        <end position="281"/>
    </location>
</feature>
<dbReference type="AlphaFoldDB" id="A0A549TBA0"/>
<evidence type="ECO:0008006" key="4">
    <source>
        <dbReference type="Google" id="ProtNLM"/>
    </source>
</evidence>
<comment type="caution">
    <text evidence="2">The sequence shown here is derived from an EMBL/GenBank/DDBJ whole genome shotgun (WGS) entry which is preliminary data.</text>
</comment>
<feature type="transmembrane region" description="Helical" evidence="1">
    <location>
        <begin position="145"/>
        <end position="167"/>
    </location>
</feature>
<dbReference type="PANTHER" id="PTHR37422">
    <property type="entry name" value="TEICHURONIC ACID BIOSYNTHESIS PROTEIN TUAE"/>
    <property type="match status" value="1"/>
</dbReference>
<evidence type="ECO:0000313" key="3">
    <source>
        <dbReference type="Proteomes" id="UP000316801"/>
    </source>
</evidence>
<dbReference type="Proteomes" id="UP000316801">
    <property type="component" value="Unassembled WGS sequence"/>
</dbReference>
<dbReference type="PANTHER" id="PTHR37422:SF23">
    <property type="entry name" value="TEICHURONIC ACID BIOSYNTHESIS PROTEIN TUAE"/>
    <property type="match status" value="1"/>
</dbReference>
<organism evidence="2 3">
    <name type="scientific">Rhizobium straminoryzae</name>
    <dbReference type="NCBI Taxonomy" id="1387186"/>
    <lineage>
        <taxon>Bacteria</taxon>
        <taxon>Pseudomonadati</taxon>
        <taxon>Pseudomonadota</taxon>
        <taxon>Alphaproteobacteria</taxon>
        <taxon>Hyphomicrobiales</taxon>
        <taxon>Rhizobiaceae</taxon>
        <taxon>Rhizobium/Agrobacterium group</taxon>
        <taxon>Rhizobium</taxon>
    </lineage>
</organism>
<name>A0A549TBA0_9HYPH</name>
<protein>
    <recommendedName>
        <fullName evidence="4">O-antigen ligase family protein</fullName>
    </recommendedName>
</protein>
<feature type="transmembrane region" description="Helical" evidence="1">
    <location>
        <begin position="98"/>
        <end position="125"/>
    </location>
</feature>
<feature type="transmembrane region" description="Helical" evidence="1">
    <location>
        <begin position="447"/>
        <end position="465"/>
    </location>
</feature>